<feature type="domain" description="SnoaL-like" evidence="1">
    <location>
        <begin position="14"/>
        <end position="107"/>
    </location>
</feature>
<dbReference type="Pfam" id="PF12680">
    <property type="entry name" value="SnoaL_2"/>
    <property type="match status" value="1"/>
</dbReference>
<dbReference type="PANTHER" id="PTHR41252">
    <property type="entry name" value="BLR2505 PROTEIN"/>
    <property type="match status" value="1"/>
</dbReference>
<reference evidence="2 3" key="1">
    <citation type="submission" date="2014-02" db="EMBL/GenBank/DDBJ databases">
        <title>Whole genome shotgun sequence of Rhodococcus wratislaviensis NBRC 100605.</title>
        <authorList>
            <person name="Hosoyama A."/>
            <person name="Tsuchikane K."/>
            <person name="Yoshida I."/>
            <person name="Ohji S."/>
            <person name="Ichikawa N."/>
            <person name="Yamazoe A."/>
            <person name="Fujita N."/>
        </authorList>
    </citation>
    <scope>NUCLEOTIDE SEQUENCE [LARGE SCALE GENOMIC DNA]</scope>
    <source>
        <strain evidence="2 3">NBRC 100605</strain>
    </source>
</reference>
<dbReference type="AlphaFoldDB" id="X0QB15"/>
<sequence length="124" mass="13389">MSTEQNIETAKKGYSAYSAGDAEKAMSFFDDDIEWISPGNSTVSGTFRGKAEVGAMWMKLAEKSTTTTPERFLGDDDVVVVLTRVAAGVESADEADVLTFRDGKVVKFQSAADTAMLERVFGTK</sequence>
<organism evidence="2 3">
    <name type="scientific">Rhodococcus wratislaviensis NBRC 100605</name>
    <dbReference type="NCBI Taxonomy" id="1219028"/>
    <lineage>
        <taxon>Bacteria</taxon>
        <taxon>Bacillati</taxon>
        <taxon>Actinomycetota</taxon>
        <taxon>Actinomycetes</taxon>
        <taxon>Mycobacteriales</taxon>
        <taxon>Nocardiaceae</taxon>
        <taxon>Rhodococcus</taxon>
    </lineage>
</organism>
<dbReference type="Proteomes" id="UP000019491">
    <property type="component" value="Unassembled WGS sequence"/>
</dbReference>
<dbReference type="OrthoDB" id="5176305at2"/>
<name>X0QB15_RHOWR</name>
<evidence type="ECO:0000313" key="3">
    <source>
        <dbReference type="Proteomes" id="UP000019491"/>
    </source>
</evidence>
<proteinExistence type="predicted"/>
<protein>
    <recommendedName>
        <fullName evidence="1">SnoaL-like domain-containing protein</fullName>
    </recommendedName>
</protein>
<dbReference type="PANTHER" id="PTHR41252:SF1">
    <property type="entry name" value="BLR2505 PROTEIN"/>
    <property type="match status" value="1"/>
</dbReference>
<dbReference type="Gene3D" id="3.10.450.50">
    <property type="match status" value="1"/>
</dbReference>
<keyword evidence="3" id="KW-1185">Reference proteome</keyword>
<evidence type="ECO:0000259" key="1">
    <source>
        <dbReference type="Pfam" id="PF12680"/>
    </source>
</evidence>
<dbReference type="InterPro" id="IPR037401">
    <property type="entry name" value="SnoaL-like"/>
</dbReference>
<dbReference type="InterPro" id="IPR032710">
    <property type="entry name" value="NTF2-like_dom_sf"/>
</dbReference>
<dbReference type="SUPFAM" id="SSF54427">
    <property type="entry name" value="NTF2-like"/>
    <property type="match status" value="1"/>
</dbReference>
<gene>
    <name evidence="2" type="ORF">RW1_049_00020</name>
</gene>
<accession>X0QB15</accession>
<evidence type="ECO:0000313" key="2">
    <source>
        <dbReference type="EMBL" id="GAF48096.1"/>
    </source>
</evidence>
<dbReference type="RefSeq" id="WP_037237991.1">
    <property type="nucleotide sequence ID" value="NZ_BAWF01000049.1"/>
</dbReference>
<comment type="caution">
    <text evidence="2">The sequence shown here is derived from an EMBL/GenBank/DDBJ whole genome shotgun (WGS) entry which is preliminary data.</text>
</comment>
<dbReference type="EMBL" id="BAWF01000049">
    <property type="protein sequence ID" value="GAF48096.1"/>
    <property type="molecule type" value="Genomic_DNA"/>
</dbReference>